<evidence type="ECO:0000256" key="2">
    <source>
        <dbReference type="ARBA" id="ARBA00004050"/>
    </source>
</evidence>
<evidence type="ECO:0000256" key="6">
    <source>
        <dbReference type="ARBA" id="ARBA00022617"/>
    </source>
</evidence>
<proteinExistence type="inferred from homology"/>
<feature type="region of interest" description="Disordered" evidence="13">
    <location>
        <begin position="1"/>
        <end position="20"/>
    </location>
</feature>
<evidence type="ECO:0000256" key="12">
    <source>
        <dbReference type="ARBA" id="ARBA00025912"/>
    </source>
</evidence>
<comment type="subunit">
    <text evidence="12">Part of an enzyme complex containing four subunits: a flavoprotein, an iron-sulfur protein, plus two membrane-anchoring proteins, SdhC and SdhD. The complex can form homotrimers.</text>
</comment>
<dbReference type="InterPro" id="IPR034804">
    <property type="entry name" value="SQR/QFR_C/D"/>
</dbReference>
<evidence type="ECO:0000256" key="5">
    <source>
        <dbReference type="ARBA" id="ARBA00020076"/>
    </source>
</evidence>
<evidence type="ECO:0000256" key="4">
    <source>
        <dbReference type="ARBA" id="ARBA00007244"/>
    </source>
</evidence>
<protein>
    <recommendedName>
        <fullName evidence="5">Succinate dehydrogenase cytochrome b556 subunit</fullName>
    </recommendedName>
</protein>
<comment type="subcellular location">
    <subcellularLocation>
        <location evidence="3">Membrane</location>
        <topology evidence="3">Multi-pass membrane protein</topology>
    </subcellularLocation>
</comment>
<dbReference type="PROSITE" id="PS01001">
    <property type="entry name" value="SDH_CYT_2"/>
    <property type="match status" value="1"/>
</dbReference>
<keyword evidence="9 14" id="KW-1133">Transmembrane helix</keyword>
<dbReference type="AlphaFoldDB" id="A0A8D4VNL9"/>
<evidence type="ECO:0000256" key="10">
    <source>
        <dbReference type="ARBA" id="ARBA00023004"/>
    </source>
</evidence>
<keyword evidence="8" id="KW-0479">Metal-binding</keyword>
<accession>A0A8D4VNL9</accession>
<feature type="compositionally biased region" description="Polar residues" evidence="13">
    <location>
        <begin position="1"/>
        <end position="12"/>
    </location>
</feature>
<dbReference type="GO" id="GO:0016020">
    <property type="term" value="C:membrane"/>
    <property type="evidence" value="ECO:0007669"/>
    <property type="project" value="UniProtKB-SubCell"/>
</dbReference>
<dbReference type="SUPFAM" id="SSF81343">
    <property type="entry name" value="Fumarate reductase respiratory complex transmembrane subunits"/>
    <property type="match status" value="1"/>
</dbReference>
<dbReference type="CDD" id="cd03499">
    <property type="entry name" value="SQR_TypeC_SdhC"/>
    <property type="match status" value="1"/>
</dbReference>
<keyword evidence="11 14" id="KW-0472">Membrane</keyword>
<comment type="function">
    <text evidence="2">Membrane-anchoring subunit of succinate dehydrogenase (SDH).</text>
</comment>
<dbReference type="KEGG" id="moz:MoryE10_18160"/>
<evidence type="ECO:0000256" key="11">
    <source>
        <dbReference type="ARBA" id="ARBA00023136"/>
    </source>
</evidence>
<keyword evidence="7 14" id="KW-0812">Transmembrane</keyword>
<evidence type="ECO:0000313" key="15">
    <source>
        <dbReference type="EMBL" id="BBL71210.1"/>
    </source>
</evidence>
<feature type="transmembrane region" description="Helical" evidence="14">
    <location>
        <begin position="91"/>
        <end position="113"/>
    </location>
</feature>
<evidence type="ECO:0000256" key="3">
    <source>
        <dbReference type="ARBA" id="ARBA00004141"/>
    </source>
</evidence>
<reference evidence="15" key="1">
    <citation type="submission" date="2019-06" db="EMBL/GenBank/DDBJ databases">
        <title>Complete genome sequence of Methylogaea oryzae strain JCM16910.</title>
        <authorList>
            <person name="Asakawa S."/>
        </authorList>
    </citation>
    <scope>NUCLEOTIDE SEQUENCE</scope>
    <source>
        <strain evidence="15">E10</strain>
    </source>
</reference>
<keyword evidence="16" id="KW-1185">Reference proteome</keyword>
<organism evidence="15 16">
    <name type="scientific">Methylogaea oryzae</name>
    <dbReference type="NCBI Taxonomy" id="1295382"/>
    <lineage>
        <taxon>Bacteria</taxon>
        <taxon>Pseudomonadati</taxon>
        <taxon>Pseudomonadota</taxon>
        <taxon>Gammaproteobacteria</taxon>
        <taxon>Methylococcales</taxon>
        <taxon>Methylococcaceae</taxon>
        <taxon>Methylogaea</taxon>
    </lineage>
</organism>
<keyword evidence="10" id="KW-0408">Iron</keyword>
<evidence type="ECO:0000313" key="16">
    <source>
        <dbReference type="Proteomes" id="UP000824988"/>
    </source>
</evidence>
<evidence type="ECO:0000256" key="8">
    <source>
        <dbReference type="ARBA" id="ARBA00022723"/>
    </source>
</evidence>
<keyword evidence="6" id="KW-0349">Heme</keyword>
<gene>
    <name evidence="15" type="ORF">MoryE10_18160</name>
</gene>
<evidence type="ECO:0000256" key="9">
    <source>
        <dbReference type="ARBA" id="ARBA00022989"/>
    </source>
</evidence>
<dbReference type="GO" id="GO:0006099">
    <property type="term" value="P:tricarboxylic acid cycle"/>
    <property type="evidence" value="ECO:0007669"/>
    <property type="project" value="InterPro"/>
</dbReference>
<evidence type="ECO:0000256" key="7">
    <source>
        <dbReference type="ARBA" id="ARBA00022692"/>
    </source>
</evidence>
<dbReference type="GO" id="GO:0009055">
    <property type="term" value="F:electron transfer activity"/>
    <property type="evidence" value="ECO:0007669"/>
    <property type="project" value="InterPro"/>
</dbReference>
<dbReference type="Proteomes" id="UP000824988">
    <property type="component" value="Chromosome"/>
</dbReference>
<dbReference type="InterPro" id="IPR014314">
    <property type="entry name" value="Succ_DH_cytb556"/>
</dbReference>
<dbReference type="Pfam" id="PF01127">
    <property type="entry name" value="Sdh_cyt"/>
    <property type="match status" value="1"/>
</dbReference>
<evidence type="ECO:0000256" key="14">
    <source>
        <dbReference type="SAM" id="Phobius"/>
    </source>
</evidence>
<dbReference type="InterPro" id="IPR018495">
    <property type="entry name" value="Succ_DH_cyt_bsu_CS"/>
</dbReference>
<sequence>MTSNDSNANRSQPFVDVGMDDRSRPIAERGAVMAAKRPLSPHLGSYRLPLTAILSISHRVSGVFLVAGMLVLVVCLMAGAAGSAPYARIHAFLNGVLGQAFIWAWLYALFFHLCHGVRHLVWDTGNGFSREHQNIAAYLELAISLLFSLMVFLATCFLWS</sequence>
<dbReference type="RefSeq" id="WP_246598811.1">
    <property type="nucleotide sequence ID" value="NZ_AP019782.1"/>
</dbReference>
<dbReference type="Gene3D" id="1.20.1300.10">
    <property type="entry name" value="Fumarate reductase/succinate dehydrogenase, transmembrane subunit"/>
    <property type="match status" value="1"/>
</dbReference>
<dbReference type="GO" id="GO:0046872">
    <property type="term" value="F:metal ion binding"/>
    <property type="evidence" value="ECO:0007669"/>
    <property type="project" value="UniProtKB-KW"/>
</dbReference>
<feature type="transmembrane region" description="Helical" evidence="14">
    <location>
        <begin position="56"/>
        <end position="79"/>
    </location>
</feature>
<feature type="transmembrane region" description="Helical" evidence="14">
    <location>
        <begin position="135"/>
        <end position="159"/>
    </location>
</feature>
<dbReference type="PROSITE" id="PS01000">
    <property type="entry name" value="SDH_CYT_1"/>
    <property type="match status" value="1"/>
</dbReference>
<comment type="cofactor">
    <cofactor evidence="1">
        <name>heme</name>
        <dbReference type="ChEBI" id="CHEBI:30413"/>
    </cofactor>
</comment>
<dbReference type="NCBIfam" id="TIGR02970">
    <property type="entry name" value="succ_dehyd_cytB"/>
    <property type="match status" value="1"/>
</dbReference>
<evidence type="ECO:0000256" key="1">
    <source>
        <dbReference type="ARBA" id="ARBA00001971"/>
    </source>
</evidence>
<name>A0A8D4VNL9_9GAMM</name>
<dbReference type="EMBL" id="AP019782">
    <property type="protein sequence ID" value="BBL71210.1"/>
    <property type="molecule type" value="Genomic_DNA"/>
</dbReference>
<dbReference type="PANTHER" id="PTHR10978:SF5">
    <property type="entry name" value="SUCCINATE DEHYDROGENASE CYTOCHROME B560 SUBUNIT, MITOCHONDRIAL"/>
    <property type="match status" value="1"/>
</dbReference>
<evidence type="ECO:0000256" key="13">
    <source>
        <dbReference type="SAM" id="MobiDB-lite"/>
    </source>
</evidence>
<dbReference type="PANTHER" id="PTHR10978">
    <property type="entry name" value="SUCCINATE DEHYDROGENASE CYTOCHROME B560 SUBUNIT"/>
    <property type="match status" value="1"/>
</dbReference>
<dbReference type="InterPro" id="IPR000701">
    <property type="entry name" value="SuccDH_FuR_B_TM-su"/>
</dbReference>
<comment type="similarity">
    <text evidence="4">Belongs to the cytochrome b560 family.</text>
</comment>